<dbReference type="InterPro" id="IPR036737">
    <property type="entry name" value="OmpA-like_sf"/>
</dbReference>
<dbReference type="EMBL" id="JAVDVY010000002">
    <property type="protein sequence ID" value="MDR7134709.1"/>
    <property type="molecule type" value="Genomic_DNA"/>
</dbReference>
<name>A0ABU1WB83_9GAMM</name>
<feature type="domain" description="OmpA-like" evidence="6">
    <location>
        <begin position="240"/>
        <end position="358"/>
    </location>
</feature>
<keyword evidence="3" id="KW-0998">Cell outer membrane</keyword>
<dbReference type="InterPro" id="IPR006665">
    <property type="entry name" value="OmpA-like"/>
</dbReference>
<sequence>MKHKSKVWNGIVLGAVGALIASPTLAVEIITKEDIVNNVVKKDQLVRLADNAIFFLDTSSSTNDKYGDTGKPIVQVVKSELENRNSYFPDLGYNMGIYTYTDWQENYPVQPYNREKVAAALATMRDKGSGPTPLKIGLQKLDGILKPLSGRTAVFVFWDGGYTGQNPAEVAKTLAKTYDACFYVISSAKPERQATLTQDVASLNSCSRVIPLADFLNRPEYTSGALYDVKVTEQVVTSTDTKIVGLKVNDINFATNKTDLVASDKAELDKVAEFMKDKPKSYAKIAGYTDDVGSRDHNEGLSRARAQMVGRYLKEKHGIDDSRMTLFWYGPKNPIVPNDSPANQAKNRRVEVNVGLGE</sequence>
<dbReference type="PANTHER" id="PTHR30329">
    <property type="entry name" value="STATOR ELEMENT OF FLAGELLAR MOTOR COMPLEX"/>
    <property type="match status" value="1"/>
</dbReference>
<evidence type="ECO:0000313" key="7">
    <source>
        <dbReference type="EMBL" id="MDR7134709.1"/>
    </source>
</evidence>
<comment type="caution">
    <text evidence="7">The sequence shown here is derived from an EMBL/GenBank/DDBJ whole genome shotgun (WGS) entry which is preliminary data.</text>
</comment>
<evidence type="ECO:0000256" key="1">
    <source>
        <dbReference type="ARBA" id="ARBA00004442"/>
    </source>
</evidence>
<accession>A0ABU1WB83</accession>
<dbReference type="PROSITE" id="PS51123">
    <property type="entry name" value="OMPA_2"/>
    <property type="match status" value="1"/>
</dbReference>
<dbReference type="Gene3D" id="3.30.1330.60">
    <property type="entry name" value="OmpA-like domain"/>
    <property type="match status" value="1"/>
</dbReference>
<evidence type="ECO:0000256" key="4">
    <source>
        <dbReference type="PROSITE-ProRule" id="PRU00473"/>
    </source>
</evidence>
<gene>
    <name evidence="7" type="ORF">J2X06_001918</name>
</gene>
<reference evidence="7 8" key="1">
    <citation type="submission" date="2023-07" db="EMBL/GenBank/DDBJ databases">
        <title>Sorghum-associated microbial communities from plants grown in Nebraska, USA.</title>
        <authorList>
            <person name="Schachtman D."/>
        </authorList>
    </citation>
    <scope>NUCLEOTIDE SEQUENCE [LARGE SCALE GENOMIC DNA]</scope>
    <source>
        <strain evidence="7 8">BE198</strain>
    </source>
</reference>
<dbReference type="InterPro" id="IPR050330">
    <property type="entry name" value="Bact_OuterMem_StrucFunc"/>
</dbReference>
<proteinExistence type="predicted"/>
<feature type="region of interest" description="Disordered" evidence="5">
    <location>
        <begin position="335"/>
        <end position="358"/>
    </location>
</feature>
<dbReference type="SUPFAM" id="SSF53300">
    <property type="entry name" value="vWA-like"/>
    <property type="match status" value="1"/>
</dbReference>
<protein>
    <submittedName>
        <fullName evidence="7">OOP family OmpA-OmpF porin</fullName>
    </submittedName>
</protein>
<evidence type="ECO:0000256" key="2">
    <source>
        <dbReference type="ARBA" id="ARBA00023136"/>
    </source>
</evidence>
<keyword evidence="2 4" id="KW-0472">Membrane</keyword>
<dbReference type="PANTHER" id="PTHR30329:SF21">
    <property type="entry name" value="LIPOPROTEIN YIAD-RELATED"/>
    <property type="match status" value="1"/>
</dbReference>
<dbReference type="Gene3D" id="3.40.50.410">
    <property type="entry name" value="von Willebrand factor, type A domain"/>
    <property type="match status" value="1"/>
</dbReference>
<evidence type="ECO:0000259" key="6">
    <source>
        <dbReference type="PROSITE" id="PS51123"/>
    </source>
</evidence>
<keyword evidence="8" id="KW-1185">Reference proteome</keyword>
<dbReference type="RefSeq" id="WP_310061522.1">
    <property type="nucleotide sequence ID" value="NZ_JAVDVY010000002.1"/>
</dbReference>
<dbReference type="PRINTS" id="PR01021">
    <property type="entry name" value="OMPADOMAIN"/>
</dbReference>
<dbReference type="SUPFAM" id="SSF103088">
    <property type="entry name" value="OmpA-like"/>
    <property type="match status" value="1"/>
</dbReference>
<evidence type="ECO:0000256" key="3">
    <source>
        <dbReference type="ARBA" id="ARBA00023237"/>
    </source>
</evidence>
<dbReference type="Proteomes" id="UP001251524">
    <property type="component" value="Unassembled WGS sequence"/>
</dbReference>
<evidence type="ECO:0000256" key="5">
    <source>
        <dbReference type="SAM" id="MobiDB-lite"/>
    </source>
</evidence>
<dbReference type="InterPro" id="IPR006664">
    <property type="entry name" value="OMP_bac"/>
</dbReference>
<dbReference type="Pfam" id="PF00691">
    <property type="entry name" value="OmpA"/>
    <property type="match status" value="1"/>
</dbReference>
<dbReference type="InterPro" id="IPR036465">
    <property type="entry name" value="vWFA_dom_sf"/>
</dbReference>
<dbReference type="CDD" id="cd07185">
    <property type="entry name" value="OmpA_C-like"/>
    <property type="match status" value="1"/>
</dbReference>
<comment type="subcellular location">
    <subcellularLocation>
        <location evidence="1">Cell outer membrane</location>
    </subcellularLocation>
</comment>
<evidence type="ECO:0000313" key="8">
    <source>
        <dbReference type="Proteomes" id="UP001251524"/>
    </source>
</evidence>
<organism evidence="7 8">
    <name type="scientific">Lysobacter niastensis</name>
    <dbReference type="NCBI Taxonomy" id="380629"/>
    <lineage>
        <taxon>Bacteria</taxon>
        <taxon>Pseudomonadati</taxon>
        <taxon>Pseudomonadota</taxon>
        <taxon>Gammaproteobacteria</taxon>
        <taxon>Lysobacterales</taxon>
        <taxon>Lysobacteraceae</taxon>
        <taxon>Lysobacter</taxon>
    </lineage>
</organism>